<organism evidence="12 13">
    <name type="scientific">Viridothelium virens</name>
    <name type="common">Speckled blister lichen</name>
    <name type="synonym">Trypethelium virens</name>
    <dbReference type="NCBI Taxonomy" id="1048519"/>
    <lineage>
        <taxon>Eukaryota</taxon>
        <taxon>Fungi</taxon>
        <taxon>Dikarya</taxon>
        <taxon>Ascomycota</taxon>
        <taxon>Pezizomycotina</taxon>
        <taxon>Dothideomycetes</taxon>
        <taxon>Dothideomycetes incertae sedis</taxon>
        <taxon>Trypetheliales</taxon>
        <taxon>Trypetheliaceae</taxon>
        <taxon>Viridothelium</taxon>
    </lineage>
</organism>
<dbReference type="AlphaFoldDB" id="A0A6A6HA04"/>
<evidence type="ECO:0000256" key="1">
    <source>
        <dbReference type="ARBA" id="ARBA00004477"/>
    </source>
</evidence>
<dbReference type="GO" id="GO:0005459">
    <property type="term" value="F:UDP-galactose transmembrane transporter activity"/>
    <property type="evidence" value="ECO:0007669"/>
    <property type="project" value="TreeGrafter"/>
</dbReference>
<dbReference type="Proteomes" id="UP000800092">
    <property type="component" value="Unassembled WGS sequence"/>
</dbReference>
<keyword evidence="4" id="KW-0762">Sugar transport</keyword>
<keyword evidence="13" id="KW-1185">Reference proteome</keyword>
<keyword evidence="5 11" id="KW-0812">Transmembrane</keyword>
<feature type="transmembrane region" description="Helical" evidence="11">
    <location>
        <begin position="97"/>
        <end position="117"/>
    </location>
</feature>
<feature type="region of interest" description="Disordered" evidence="10">
    <location>
        <begin position="1"/>
        <end position="27"/>
    </location>
</feature>
<evidence type="ECO:0000256" key="7">
    <source>
        <dbReference type="ARBA" id="ARBA00022989"/>
    </source>
</evidence>
<dbReference type="GO" id="GO:0005460">
    <property type="term" value="F:UDP-glucose transmembrane transporter activity"/>
    <property type="evidence" value="ECO:0007669"/>
    <property type="project" value="TreeGrafter"/>
</dbReference>
<feature type="compositionally biased region" description="Polar residues" evidence="10">
    <location>
        <begin position="1"/>
        <end position="10"/>
    </location>
</feature>
<keyword evidence="3" id="KW-0813">Transport</keyword>
<evidence type="ECO:0000256" key="11">
    <source>
        <dbReference type="SAM" id="Phobius"/>
    </source>
</evidence>
<dbReference type="GO" id="GO:0000139">
    <property type="term" value="C:Golgi membrane"/>
    <property type="evidence" value="ECO:0007669"/>
    <property type="project" value="TreeGrafter"/>
</dbReference>
<dbReference type="InterPro" id="IPR037185">
    <property type="entry name" value="EmrE-like"/>
</dbReference>
<feature type="transmembrane region" description="Helical" evidence="11">
    <location>
        <begin position="264"/>
        <end position="285"/>
    </location>
</feature>
<keyword evidence="7 11" id="KW-1133">Transmembrane helix</keyword>
<dbReference type="Pfam" id="PF08449">
    <property type="entry name" value="UAA"/>
    <property type="match status" value="1"/>
</dbReference>
<protein>
    <recommendedName>
        <fullName evidence="9">UDP-galactose transporter homolog 1</fullName>
    </recommendedName>
</protein>
<dbReference type="OrthoDB" id="1601at2759"/>
<proteinExistence type="inferred from homology"/>
<evidence type="ECO:0000256" key="6">
    <source>
        <dbReference type="ARBA" id="ARBA00022824"/>
    </source>
</evidence>
<feature type="transmembrane region" description="Helical" evidence="11">
    <location>
        <begin position="346"/>
        <end position="366"/>
    </location>
</feature>
<name>A0A6A6HA04_VIRVR</name>
<evidence type="ECO:0000313" key="13">
    <source>
        <dbReference type="Proteomes" id="UP000800092"/>
    </source>
</evidence>
<feature type="transmembrane region" description="Helical" evidence="11">
    <location>
        <begin position="223"/>
        <end position="243"/>
    </location>
</feature>
<sequence length="411" mass="44748">MSRTKQTTPQRRAIHSEHRDDTANGVAKGSVKGDANAFANGHVKTESPASAITQGSFTELVICVGGIYMSFLSWAFLQERITTTSYGPPSASERFTFSIFLNTVQSSLAAIAGYAYLQVTAYRSNKPAPPVFPTRNIFYPLFLVAIVSSLASPFGYASLKHVDYITFILAKSCKLLPVMALHVSVFRKRYPLYKYAVVALVTAGVAVFTLHQPTSSKKKGREGGSSLWGLFLLSINLLFDGLTNSTQDYIFGTFRPYTGQQMMVAQNTLSTALTVGWLFVSPFLAGSGLGSWLGLDLQAGQGEFNQAWAFLQRHPSVGWDVLGFAACGAFGQLFIFYTLSRFSSLLLVTVTVTRKMMTMILSVISFGHRLSGMQWLGVALVFGGIGAEGVIQRREKAAKEKAKLPGSKKIS</sequence>
<feature type="transmembrane region" description="Helical" evidence="11">
    <location>
        <begin position="164"/>
        <end position="185"/>
    </location>
</feature>
<gene>
    <name evidence="12" type="ORF">EV356DRAFT_485352</name>
</gene>
<evidence type="ECO:0000256" key="10">
    <source>
        <dbReference type="SAM" id="MobiDB-lite"/>
    </source>
</evidence>
<keyword evidence="8 11" id="KW-0472">Membrane</keyword>
<evidence type="ECO:0000256" key="8">
    <source>
        <dbReference type="ARBA" id="ARBA00023136"/>
    </source>
</evidence>
<accession>A0A6A6HA04</accession>
<evidence type="ECO:0000256" key="4">
    <source>
        <dbReference type="ARBA" id="ARBA00022597"/>
    </source>
</evidence>
<evidence type="ECO:0000256" key="9">
    <source>
        <dbReference type="ARBA" id="ARBA00041103"/>
    </source>
</evidence>
<feature type="transmembrane region" description="Helical" evidence="11">
    <location>
        <begin position="321"/>
        <end position="339"/>
    </location>
</feature>
<dbReference type="PANTHER" id="PTHR10778">
    <property type="entry name" value="SOLUTE CARRIER FAMILY 35 MEMBER B"/>
    <property type="match status" value="1"/>
</dbReference>
<feature type="transmembrane region" description="Helical" evidence="11">
    <location>
        <begin position="137"/>
        <end position="158"/>
    </location>
</feature>
<comment type="similarity">
    <text evidence="2">Belongs to the nucleotide-sugar transporter family. SLC35B subfamily.</text>
</comment>
<feature type="transmembrane region" description="Helical" evidence="11">
    <location>
        <begin position="57"/>
        <end position="77"/>
    </location>
</feature>
<keyword evidence="6" id="KW-0256">Endoplasmic reticulum</keyword>
<dbReference type="EMBL" id="ML991799">
    <property type="protein sequence ID" value="KAF2234340.1"/>
    <property type="molecule type" value="Genomic_DNA"/>
</dbReference>
<evidence type="ECO:0000256" key="3">
    <source>
        <dbReference type="ARBA" id="ARBA00022448"/>
    </source>
</evidence>
<dbReference type="SUPFAM" id="SSF103481">
    <property type="entry name" value="Multidrug resistance efflux transporter EmrE"/>
    <property type="match status" value="1"/>
</dbReference>
<reference evidence="12" key="1">
    <citation type="journal article" date="2020" name="Stud. Mycol.">
        <title>101 Dothideomycetes genomes: a test case for predicting lifestyles and emergence of pathogens.</title>
        <authorList>
            <person name="Haridas S."/>
            <person name="Albert R."/>
            <person name="Binder M."/>
            <person name="Bloem J."/>
            <person name="Labutti K."/>
            <person name="Salamov A."/>
            <person name="Andreopoulos B."/>
            <person name="Baker S."/>
            <person name="Barry K."/>
            <person name="Bills G."/>
            <person name="Bluhm B."/>
            <person name="Cannon C."/>
            <person name="Castanera R."/>
            <person name="Culley D."/>
            <person name="Daum C."/>
            <person name="Ezra D."/>
            <person name="Gonzalez J."/>
            <person name="Henrissat B."/>
            <person name="Kuo A."/>
            <person name="Liang C."/>
            <person name="Lipzen A."/>
            <person name="Lutzoni F."/>
            <person name="Magnuson J."/>
            <person name="Mondo S."/>
            <person name="Nolan M."/>
            <person name="Ohm R."/>
            <person name="Pangilinan J."/>
            <person name="Park H.-J."/>
            <person name="Ramirez L."/>
            <person name="Alfaro M."/>
            <person name="Sun H."/>
            <person name="Tritt A."/>
            <person name="Yoshinaga Y."/>
            <person name="Zwiers L.-H."/>
            <person name="Turgeon B."/>
            <person name="Goodwin S."/>
            <person name="Spatafora J."/>
            <person name="Crous P."/>
            <person name="Grigoriev I."/>
        </authorList>
    </citation>
    <scope>NUCLEOTIDE SEQUENCE</scope>
    <source>
        <strain evidence="12">Tuck. ex Michener</strain>
    </source>
</reference>
<dbReference type="GO" id="GO:0005789">
    <property type="term" value="C:endoplasmic reticulum membrane"/>
    <property type="evidence" value="ECO:0007669"/>
    <property type="project" value="UniProtKB-SubCell"/>
</dbReference>
<evidence type="ECO:0000256" key="5">
    <source>
        <dbReference type="ARBA" id="ARBA00022692"/>
    </source>
</evidence>
<evidence type="ECO:0000256" key="2">
    <source>
        <dbReference type="ARBA" id="ARBA00010694"/>
    </source>
</evidence>
<dbReference type="PANTHER" id="PTHR10778:SF10">
    <property type="entry name" value="SOLUTE CARRIER FAMILY 35 MEMBER B1"/>
    <property type="match status" value="1"/>
</dbReference>
<evidence type="ECO:0000313" key="12">
    <source>
        <dbReference type="EMBL" id="KAF2234340.1"/>
    </source>
</evidence>
<feature type="transmembrane region" description="Helical" evidence="11">
    <location>
        <begin position="192"/>
        <end position="211"/>
    </location>
</feature>
<dbReference type="InterPro" id="IPR013657">
    <property type="entry name" value="SCL35B1-4/HUT1"/>
</dbReference>
<feature type="transmembrane region" description="Helical" evidence="11">
    <location>
        <begin position="372"/>
        <end position="391"/>
    </location>
</feature>
<comment type="subcellular location">
    <subcellularLocation>
        <location evidence="1">Endoplasmic reticulum membrane</location>
        <topology evidence="1">Multi-pass membrane protein</topology>
    </subcellularLocation>
</comment>